<dbReference type="Proteomes" id="UP000249886">
    <property type="component" value="Unassembled WGS sequence"/>
</dbReference>
<gene>
    <name evidence="1" type="ORF">NCTC10254_01448</name>
</gene>
<name>A0A8B4H7T7_9CORY</name>
<dbReference type="RefSeq" id="WP_040431716.1">
    <property type="nucleotide sequence ID" value="NZ_WBMK01000020.1"/>
</dbReference>
<organism evidence="1 2">
    <name type="scientific">Corynebacterium matruchotii</name>
    <dbReference type="NCBI Taxonomy" id="43768"/>
    <lineage>
        <taxon>Bacteria</taxon>
        <taxon>Bacillati</taxon>
        <taxon>Actinomycetota</taxon>
        <taxon>Actinomycetes</taxon>
        <taxon>Mycobacteriales</taxon>
        <taxon>Corynebacteriaceae</taxon>
        <taxon>Corynebacterium</taxon>
    </lineage>
</organism>
<protein>
    <submittedName>
        <fullName evidence="1">Uncharacterized protein</fullName>
    </submittedName>
</protein>
<evidence type="ECO:0000313" key="2">
    <source>
        <dbReference type="Proteomes" id="UP000249886"/>
    </source>
</evidence>
<dbReference type="AlphaFoldDB" id="A0A8B4H7T7"/>
<comment type="caution">
    <text evidence="1">The sequence shown here is derived from an EMBL/GenBank/DDBJ whole genome shotgun (WGS) entry which is preliminary data.</text>
</comment>
<reference evidence="1 2" key="1">
    <citation type="submission" date="2018-06" db="EMBL/GenBank/DDBJ databases">
        <authorList>
            <consortium name="Pathogen Informatics"/>
            <person name="Doyle S."/>
        </authorList>
    </citation>
    <scope>NUCLEOTIDE SEQUENCE [LARGE SCALE GENOMIC DNA]</scope>
    <source>
        <strain evidence="1 2">NCTC10254</strain>
    </source>
</reference>
<accession>A0A8B4H7T7</accession>
<proteinExistence type="predicted"/>
<evidence type="ECO:0000313" key="1">
    <source>
        <dbReference type="EMBL" id="SPW28502.1"/>
    </source>
</evidence>
<sequence length="200" mass="22135">MIAHKNTTVVNKKFVAIGFLLWLVSAVAYVLHAVPFYSEEERQRIRAVGAAVEKYEAILDAEWTDEHCTLEHCPNSSKSLPGMPPDRASLTTHERTNMERHGPYAHLQPVTTMNIFRVTARDDGTVEALTQTTVTKCYSPADADPYGSALNFYAITLAPSTIRGEYVVVDDVYYDVLKHPLPVDASPVYVGEPKSPPPCA</sequence>
<dbReference type="EMBL" id="UARK01000011">
    <property type="protein sequence ID" value="SPW28502.1"/>
    <property type="molecule type" value="Genomic_DNA"/>
</dbReference>